<dbReference type="PANTHER" id="PTHR30069">
    <property type="entry name" value="TONB-DEPENDENT OUTER MEMBRANE RECEPTOR"/>
    <property type="match status" value="1"/>
</dbReference>
<evidence type="ECO:0000256" key="12">
    <source>
        <dbReference type="SAM" id="SignalP"/>
    </source>
</evidence>
<keyword evidence="9 10" id="KW-0998">Cell outer membrane</keyword>
<feature type="domain" description="TonB-dependent receptor plug" evidence="14">
    <location>
        <begin position="45"/>
        <end position="152"/>
    </location>
</feature>
<dbReference type="Proteomes" id="UP000014400">
    <property type="component" value="Unassembled WGS sequence"/>
</dbReference>
<dbReference type="GO" id="GO:0009279">
    <property type="term" value="C:cell outer membrane"/>
    <property type="evidence" value="ECO:0007669"/>
    <property type="project" value="UniProtKB-SubCell"/>
</dbReference>
<evidence type="ECO:0000256" key="5">
    <source>
        <dbReference type="ARBA" id="ARBA00022692"/>
    </source>
</evidence>
<proteinExistence type="inferred from homology"/>
<keyword evidence="6 11" id="KW-0798">TonB box</keyword>
<dbReference type="InterPro" id="IPR012910">
    <property type="entry name" value="Plug_dom"/>
</dbReference>
<dbReference type="InterPro" id="IPR011276">
    <property type="entry name" value="TonB_haem/Hb_rcpt"/>
</dbReference>
<dbReference type="PATRIC" id="fig|1203554.3.peg.1127"/>
<dbReference type="HOGENOM" id="CLU_008287_19_3_4"/>
<dbReference type="GO" id="GO:0015232">
    <property type="term" value="F:heme transmembrane transporter activity"/>
    <property type="evidence" value="ECO:0007669"/>
    <property type="project" value="InterPro"/>
</dbReference>
<evidence type="ECO:0000256" key="9">
    <source>
        <dbReference type="ARBA" id="ARBA00023237"/>
    </source>
</evidence>
<feature type="chain" id="PRO_5004517901" evidence="12">
    <location>
        <begin position="24"/>
        <end position="667"/>
    </location>
</feature>
<evidence type="ECO:0000313" key="16">
    <source>
        <dbReference type="Proteomes" id="UP000014400"/>
    </source>
</evidence>
<comment type="subcellular location">
    <subcellularLocation>
        <location evidence="1 10">Cell outer membrane</location>
        <topology evidence="1 10">Multi-pass membrane protein</topology>
    </subcellularLocation>
</comment>
<evidence type="ECO:0000256" key="10">
    <source>
        <dbReference type="PROSITE-ProRule" id="PRU01360"/>
    </source>
</evidence>
<dbReference type="NCBIfam" id="TIGR01785">
    <property type="entry name" value="TonB-hemin"/>
    <property type="match status" value="1"/>
</dbReference>
<dbReference type="InterPro" id="IPR036942">
    <property type="entry name" value="Beta-barrel_TonB_sf"/>
</dbReference>
<evidence type="ECO:0000259" key="14">
    <source>
        <dbReference type="Pfam" id="PF07715"/>
    </source>
</evidence>
<keyword evidence="4 10" id="KW-1134">Transmembrane beta strand</keyword>
<evidence type="ECO:0000256" key="3">
    <source>
        <dbReference type="ARBA" id="ARBA00022448"/>
    </source>
</evidence>
<evidence type="ECO:0000313" key="15">
    <source>
        <dbReference type="EMBL" id="EPD99420.1"/>
    </source>
</evidence>
<feature type="signal peptide" evidence="12">
    <location>
        <begin position="1"/>
        <end position="23"/>
    </location>
</feature>
<dbReference type="Gene3D" id="2.170.130.10">
    <property type="entry name" value="TonB-dependent receptor, plug domain"/>
    <property type="match status" value="1"/>
</dbReference>
<keyword evidence="7 10" id="KW-0472">Membrane</keyword>
<evidence type="ECO:0000256" key="1">
    <source>
        <dbReference type="ARBA" id="ARBA00004571"/>
    </source>
</evidence>
<evidence type="ECO:0000256" key="8">
    <source>
        <dbReference type="ARBA" id="ARBA00023170"/>
    </source>
</evidence>
<keyword evidence="5 10" id="KW-0812">Transmembrane</keyword>
<dbReference type="Pfam" id="PF07715">
    <property type="entry name" value="Plug"/>
    <property type="match status" value="1"/>
</dbReference>
<dbReference type="GO" id="GO:0044718">
    <property type="term" value="P:siderophore transmembrane transport"/>
    <property type="evidence" value="ECO:0007669"/>
    <property type="project" value="TreeGrafter"/>
</dbReference>
<dbReference type="PANTHER" id="PTHR30069:SF41">
    <property type="entry name" value="HEME_HEMOPEXIN UTILIZATION PROTEIN C"/>
    <property type="match status" value="1"/>
</dbReference>
<evidence type="ECO:0000259" key="13">
    <source>
        <dbReference type="Pfam" id="PF00593"/>
    </source>
</evidence>
<gene>
    <name evidence="15" type="ORF">HMPREF1476_01099</name>
</gene>
<evidence type="ECO:0000256" key="2">
    <source>
        <dbReference type="ARBA" id="ARBA00009810"/>
    </source>
</evidence>
<dbReference type="PROSITE" id="PS52016">
    <property type="entry name" value="TONB_DEPENDENT_REC_3"/>
    <property type="match status" value="1"/>
</dbReference>
<evidence type="ECO:0000256" key="11">
    <source>
        <dbReference type="RuleBase" id="RU003357"/>
    </source>
</evidence>
<dbReference type="EMBL" id="ATCF01000016">
    <property type="protein sequence ID" value="EPD99420.1"/>
    <property type="molecule type" value="Genomic_DNA"/>
</dbReference>
<keyword evidence="8 15" id="KW-0675">Receptor</keyword>
<reference evidence="15 16" key="1">
    <citation type="submission" date="2013-04" db="EMBL/GenBank/DDBJ databases">
        <title>The Genome Sequence of Sutterella wadsworthensis HGA0223.</title>
        <authorList>
            <consortium name="The Broad Institute Genomics Platform"/>
            <person name="Earl A."/>
            <person name="Ward D."/>
            <person name="Feldgarden M."/>
            <person name="Gevers D."/>
            <person name="Schmidt T.M."/>
            <person name="Dover J."/>
            <person name="Dai D."/>
            <person name="Walker B."/>
            <person name="Young S."/>
            <person name="Zeng Q."/>
            <person name="Gargeya S."/>
            <person name="Fitzgerald M."/>
            <person name="Haas B."/>
            <person name="Abouelleil A."/>
            <person name="Allen A.W."/>
            <person name="Alvarado L."/>
            <person name="Arachchi H.M."/>
            <person name="Berlin A.M."/>
            <person name="Chapman S.B."/>
            <person name="Gainer-Dewar J."/>
            <person name="Goldberg J."/>
            <person name="Griggs A."/>
            <person name="Gujja S."/>
            <person name="Hansen M."/>
            <person name="Howarth C."/>
            <person name="Imamovic A."/>
            <person name="Ireland A."/>
            <person name="Larimer J."/>
            <person name="McCowan C."/>
            <person name="Murphy C."/>
            <person name="Pearson M."/>
            <person name="Poon T.W."/>
            <person name="Priest M."/>
            <person name="Roberts A."/>
            <person name="Saif S."/>
            <person name="Shea T."/>
            <person name="Sisk P."/>
            <person name="Sykes S."/>
            <person name="Wortman J."/>
            <person name="Nusbaum C."/>
            <person name="Birren B."/>
        </authorList>
    </citation>
    <scope>NUCLEOTIDE SEQUENCE [LARGE SCALE GENOMIC DNA]</scope>
    <source>
        <strain evidence="15 16">HGA0223</strain>
    </source>
</reference>
<dbReference type="InterPro" id="IPR000531">
    <property type="entry name" value="Beta-barrel_TonB"/>
</dbReference>
<evidence type="ECO:0000256" key="6">
    <source>
        <dbReference type="ARBA" id="ARBA00023077"/>
    </source>
</evidence>
<dbReference type="eggNOG" id="COG4771">
    <property type="taxonomic scope" value="Bacteria"/>
</dbReference>
<dbReference type="CDD" id="cd01347">
    <property type="entry name" value="ligand_gated_channel"/>
    <property type="match status" value="1"/>
</dbReference>
<keyword evidence="16" id="KW-1185">Reference proteome</keyword>
<dbReference type="Gene3D" id="2.40.170.20">
    <property type="entry name" value="TonB-dependent receptor, beta-barrel domain"/>
    <property type="match status" value="1"/>
</dbReference>
<keyword evidence="12" id="KW-0732">Signal</keyword>
<dbReference type="Pfam" id="PF00593">
    <property type="entry name" value="TonB_dep_Rec_b-barrel"/>
    <property type="match status" value="1"/>
</dbReference>
<evidence type="ECO:0000256" key="7">
    <source>
        <dbReference type="ARBA" id="ARBA00023136"/>
    </source>
</evidence>
<dbReference type="InterPro" id="IPR039426">
    <property type="entry name" value="TonB-dep_rcpt-like"/>
</dbReference>
<comment type="similarity">
    <text evidence="2 10 11">Belongs to the TonB-dependent receptor family.</text>
</comment>
<dbReference type="GO" id="GO:0015344">
    <property type="term" value="F:siderophore uptake transmembrane transporter activity"/>
    <property type="evidence" value="ECO:0007669"/>
    <property type="project" value="TreeGrafter"/>
</dbReference>
<sequence>MTQQLQLPLAAALLSALSGSLWAESAAYLELDPVVVTATRTAQPLSQAASSISVVKAKDIEETVPQTFTDTLLDIPNVDVESSSSVMFSRIRIRGSEPNQITYLVDGLRQDDTTAAGNQFIGIFIDPELLKQVEVKRGGGSSLYGNGGIGGTLSVTTKSAADFLAGTDKNYGVKVKTGYASDTKEWQKSAYVFGRHDIWDVLVGVNRRDSGNVKNSSGRRIDNNSDAEYTSVIAKVSALPTDEMAFSLAYNFDEAQDEWGRQDRWFYKNKQNRITGKWDFNSGPLLNLSAAVQYVDSTFSFDSGIKKAQNNFDSIGGNLQNTFEFSAAGQHALTVGGDIYKKSQSGVEADSSGHWVNAPSRPDSDAVDAGLFIQDQYAITDYLALTPVLRWNYYKRESNTGFASVSDSKFTPGLTLTVKPAKPVSLWASVNTGYRPPILDELYFSMVWPGTHTVVVPNPDLKPEKSLNYEAGSSFKADGVFGSDDHLFAKAVFFYDDVKDFIAPKGWFEPTTPPTVYYSSQNVGHVVRKGIELSGTYAAGQFSTSVSYGLLHAVDKETNERMNGITPQSANLKLAYAFPAQAINVWYRAHWSKGGESSVEDRATGKNLHFSSFLTHSLGAEWSPKVADLAKLQAGIAVVNLFDKEYRMLNGSYGSGRGIRLWLSAQF</sequence>
<name>S3BJ59_9BURK</name>
<feature type="domain" description="TonB-dependent receptor-like beta-barrel" evidence="13">
    <location>
        <begin position="237"/>
        <end position="636"/>
    </location>
</feature>
<dbReference type="SUPFAM" id="SSF56935">
    <property type="entry name" value="Porins"/>
    <property type="match status" value="1"/>
</dbReference>
<dbReference type="AlphaFoldDB" id="S3BJ59"/>
<dbReference type="InterPro" id="IPR037066">
    <property type="entry name" value="Plug_dom_sf"/>
</dbReference>
<accession>S3BJ59</accession>
<dbReference type="STRING" id="1203554.HMPREF1476_01099"/>
<organism evidence="15 16">
    <name type="scientific">Sutterella wadsworthensis HGA0223</name>
    <dbReference type="NCBI Taxonomy" id="1203554"/>
    <lineage>
        <taxon>Bacteria</taxon>
        <taxon>Pseudomonadati</taxon>
        <taxon>Pseudomonadota</taxon>
        <taxon>Betaproteobacteria</taxon>
        <taxon>Burkholderiales</taxon>
        <taxon>Sutterellaceae</taxon>
        <taxon>Sutterella</taxon>
    </lineage>
</organism>
<comment type="caution">
    <text evidence="15">The sequence shown here is derived from an EMBL/GenBank/DDBJ whole genome shotgun (WGS) entry which is preliminary data.</text>
</comment>
<keyword evidence="3 10" id="KW-0813">Transport</keyword>
<protein>
    <submittedName>
        <fullName evidence="15">TonB-dependent heme/hemoglobin receptor family protein</fullName>
    </submittedName>
</protein>
<evidence type="ECO:0000256" key="4">
    <source>
        <dbReference type="ARBA" id="ARBA00022452"/>
    </source>
</evidence>